<evidence type="ECO:0000313" key="2">
    <source>
        <dbReference type="Proteomes" id="UP001628156"/>
    </source>
</evidence>
<keyword evidence="2" id="KW-1185">Reference proteome</keyword>
<protein>
    <submittedName>
        <fullName evidence="1">Uncharacterized protein</fullName>
    </submittedName>
</protein>
<accession>A0ABQ0DQJ9</accession>
<reference evidence="1 2" key="1">
    <citation type="journal article" date="2019" name="PLoS Negl. Trop. Dis.">
        <title>Whole genome sequencing of Entamoeba nuttalli reveals mammalian host-related molecular signatures and a novel octapeptide-repeat surface protein.</title>
        <authorList>
            <person name="Tanaka M."/>
            <person name="Makiuchi T."/>
            <person name="Komiyama T."/>
            <person name="Shiina T."/>
            <person name="Osaki K."/>
            <person name="Tachibana H."/>
        </authorList>
    </citation>
    <scope>NUCLEOTIDE SEQUENCE [LARGE SCALE GENOMIC DNA]</scope>
    <source>
        <strain evidence="1 2">P19-061405</strain>
    </source>
</reference>
<gene>
    <name evidence="1" type="ORF">ENUP19_0243G0008</name>
</gene>
<dbReference type="EMBL" id="BAAFRS010000243">
    <property type="protein sequence ID" value="GAB1225129.1"/>
    <property type="molecule type" value="Genomic_DNA"/>
</dbReference>
<comment type="caution">
    <text evidence="1">The sequence shown here is derived from an EMBL/GenBank/DDBJ whole genome shotgun (WGS) entry which is preliminary data.</text>
</comment>
<name>A0ABQ0DQJ9_9EUKA</name>
<organism evidence="1 2">
    <name type="scientific">Entamoeba nuttalli</name>
    <dbReference type="NCBI Taxonomy" id="412467"/>
    <lineage>
        <taxon>Eukaryota</taxon>
        <taxon>Amoebozoa</taxon>
        <taxon>Evosea</taxon>
        <taxon>Archamoebae</taxon>
        <taxon>Mastigamoebida</taxon>
        <taxon>Entamoebidae</taxon>
        <taxon>Entamoeba</taxon>
    </lineage>
</organism>
<dbReference type="Proteomes" id="UP001628156">
    <property type="component" value="Unassembled WGS sequence"/>
</dbReference>
<evidence type="ECO:0000313" key="1">
    <source>
        <dbReference type="EMBL" id="GAB1225129.1"/>
    </source>
</evidence>
<proteinExistence type="predicted"/>
<sequence>MFETQTNYYSISLIFLSSALKSHSFTDAMNKSSTGTFGVISSITDTLGTISQTFGDDITTHGPRPESFIEGIKQGARWYQIVNKQNDNIKLGITGAVAEFDEKSVKRIGQWRIVEENGSIRKYQGIDKFDVWKQKETYICHVKGINDTWIVIEYEDKMLLILKSFTTVKMKEIQGMTLFNKEFIIRTSSNNYSLKVKQCGKQEMGFYKELEENIK</sequence>